<dbReference type="AlphaFoldDB" id="A0A8H5BAE4"/>
<name>A0A8H5BAE4_9AGAR</name>
<feature type="compositionally biased region" description="Polar residues" evidence="1">
    <location>
        <begin position="235"/>
        <end position="254"/>
    </location>
</feature>
<sequence>MSNNSQPTPACLRGLSRISGLAILGNPVFADGVRAGKLLDLDVQIYLGAKRREHLMGVFRYFNATNIDFSEPRVYFIEASFALMPPEHGVVPYDREIIDVDTEETTTVDIVGDLVYAVPLPESVEPDSRYPYVHVSGMAGNPNKTAGTWSVTLEPYITSVIKSEPGTQPLQRPRASFACQHEAKFINTRPTPFHGRYLTMCGYLTDVVFKAEKSNYITSLKMTVDSLEFLGTEPAASSSANGTVIKNTLDSDSPSTRKRGFAKFTSTQKKKGPAASQESEPATPTPAGKKRKVDSAIGGGEASTSSTA</sequence>
<dbReference type="EMBL" id="JAACJJ010000030">
    <property type="protein sequence ID" value="KAF5318577.1"/>
    <property type="molecule type" value="Genomic_DNA"/>
</dbReference>
<feature type="region of interest" description="Disordered" evidence="1">
    <location>
        <begin position="235"/>
        <end position="308"/>
    </location>
</feature>
<keyword evidence="3" id="KW-1185">Reference proteome</keyword>
<accession>A0A8H5BAE4</accession>
<dbReference type="OrthoDB" id="3050469at2759"/>
<reference evidence="2 3" key="1">
    <citation type="journal article" date="2020" name="ISME J.">
        <title>Uncovering the hidden diversity of litter-decomposition mechanisms in mushroom-forming fungi.</title>
        <authorList>
            <person name="Floudas D."/>
            <person name="Bentzer J."/>
            <person name="Ahren D."/>
            <person name="Johansson T."/>
            <person name="Persson P."/>
            <person name="Tunlid A."/>
        </authorList>
    </citation>
    <scope>NUCLEOTIDE SEQUENCE [LARGE SCALE GENOMIC DNA]</scope>
    <source>
        <strain evidence="2 3">CBS 101986</strain>
    </source>
</reference>
<dbReference type="Proteomes" id="UP000567179">
    <property type="component" value="Unassembled WGS sequence"/>
</dbReference>
<evidence type="ECO:0000313" key="3">
    <source>
        <dbReference type="Proteomes" id="UP000567179"/>
    </source>
</evidence>
<comment type="caution">
    <text evidence="2">The sequence shown here is derived from an EMBL/GenBank/DDBJ whole genome shotgun (WGS) entry which is preliminary data.</text>
</comment>
<gene>
    <name evidence="2" type="ORF">D9619_010671</name>
</gene>
<evidence type="ECO:0000313" key="2">
    <source>
        <dbReference type="EMBL" id="KAF5318577.1"/>
    </source>
</evidence>
<proteinExistence type="predicted"/>
<protein>
    <submittedName>
        <fullName evidence="2">Uncharacterized protein</fullName>
    </submittedName>
</protein>
<evidence type="ECO:0000256" key="1">
    <source>
        <dbReference type="SAM" id="MobiDB-lite"/>
    </source>
</evidence>
<organism evidence="2 3">
    <name type="scientific">Psilocybe cf. subviscida</name>
    <dbReference type="NCBI Taxonomy" id="2480587"/>
    <lineage>
        <taxon>Eukaryota</taxon>
        <taxon>Fungi</taxon>
        <taxon>Dikarya</taxon>
        <taxon>Basidiomycota</taxon>
        <taxon>Agaricomycotina</taxon>
        <taxon>Agaricomycetes</taxon>
        <taxon>Agaricomycetidae</taxon>
        <taxon>Agaricales</taxon>
        <taxon>Agaricineae</taxon>
        <taxon>Strophariaceae</taxon>
        <taxon>Psilocybe</taxon>
    </lineage>
</organism>